<keyword evidence="2" id="KW-1185">Reference proteome</keyword>
<sequence>MEQRHWGVGILPKPSQGLAVPTPMSSLWKGVQSEPDPRVGQEREGGQFCQLLLAWLGEARKVQPSTGDETPAVSIQRRNQNPSYSNHI</sequence>
<accession>A0ACB8GC53</accession>
<reference evidence="1" key="1">
    <citation type="submission" date="2021-08" db="EMBL/GenBank/DDBJ databases">
        <title>The first chromosome-level gecko genome reveals the dynamic sex chromosomes of Neotropical dwarf geckos (Sphaerodactylidae: Sphaerodactylus).</title>
        <authorList>
            <person name="Pinto B.J."/>
            <person name="Keating S.E."/>
            <person name="Gamble T."/>
        </authorList>
    </citation>
    <scope>NUCLEOTIDE SEQUENCE</scope>
    <source>
        <strain evidence="1">TG3544</strain>
    </source>
</reference>
<proteinExistence type="predicted"/>
<name>A0ACB8GC53_9SAUR</name>
<evidence type="ECO:0000313" key="1">
    <source>
        <dbReference type="EMBL" id="KAH8017065.1"/>
    </source>
</evidence>
<organism evidence="1 2">
    <name type="scientific">Sphaerodactylus townsendi</name>
    <dbReference type="NCBI Taxonomy" id="933632"/>
    <lineage>
        <taxon>Eukaryota</taxon>
        <taxon>Metazoa</taxon>
        <taxon>Chordata</taxon>
        <taxon>Craniata</taxon>
        <taxon>Vertebrata</taxon>
        <taxon>Euteleostomi</taxon>
        <taxon>Lepidosauria</taxon>
        <taxon>Squamata</taxon>
        <taxon>Bifurcata</taxon>
        <taxon>Gekkota</taxon>
        <taxon>Sphaerodactylidae</taxon>
        <taxon>Sphaerodactylus</taxon>
    </lineage>
</organism>
<gene>
    <name evidence="1" type="ORF">K3G42_025904</name>
</gene>
<evidence type="ECO:0000313" key="2">
    <source>
        <dbReference type="Proteomes" id="UP000827872"/>
    </source>
</evidence>
<protein>
    <submittedName>
        <fullName evidence="1">Uncharacterized protein</fullName>
    </submittedName>
</protein>
<dbReference type="Proteomes" id="UP000827872">
    <property type="component" value="Linkage Group LG01"/>
</dbReference>
<comment type="caution">
    <text evidence="1">The sequence shown here is derived from an EMBL/GenBank/DDBJ whole genome shotgun (WGS) entry which is preliminary data.</text>
</comment>
<dbReference type="EMBL" id="CM037614">
    <property type="protein sequence ID" value="KAH8017065.1"/>
    <property type="molecule type" value="Genomic_DNA"/>
</dbReference>